<evidence type="ECO:0000256" key="2">
    <source>
        <dbReference type="ARBA" id="ARBA00022741"/>
    </source>
</evidence>
<dbReference type="GO" id="GO:0005525">
    <property type="term" value="F:GTP binding"/>
    <property type="evidence" value="ECO:0007669"/>
    <property type="project" value="UniProtKB-KW"/>
</dbReference>
<evidence type="ECO:0000256" key="3">
    <source>
        <dbReference type="ARBA" id="ARBA00022801"/>
    </source>
</evidence>
<dbReference type="PANTHER" id="PTHR21231">
    <property type="entry name" value="XPA-BINDING PROTEIN 1-RELATED"/>
    <property type="match status" value="1"/>
</dbReference>
<dbReference type="GO" id="GO:0003924">
    <property type="term" value="F:GTPase activity"/>
    <property type="evidence" value="ECO:0007669"/>
    <property type="project" value="TreeGrafter"/>
</dbReference>
<evidence type="ECO:0008006" key="7">
    <source>
        <dbReference type="Google" id="ProtNLM"/>
    </source>
</evidence>
<keyword evidence="4" id="KW-0342">GTP-binding</keyword>
<dbReference type="AlphaFoldDB" id="D2RI66"/>
<name>D2RI66_ARCPA</name>
<dbReference type="eggNOG" id="arCOG01225">
    <property type="taxonomic scope" value="Archaea"/>
</dbReference>
<evidence type="ECO:0000256" key="4">
    <source>
        <dbReference type="ARBA" id="ARBA00023134"/>
    </source>
</evidence>
<keyword evidence="2" id="KW-0547">Nucleotide-binding</keyword>
<dbReference type="PANTHER" id="PTHR21231:SF8">
    <property type="entry name" value="GPN-LOOP GTPASE 1"/>
    <property type="match status" value="1"/>
</dbReference>
<dbReference type="EMBL" id="CP001857">
    <property type="protein sequence ID" value="ADB57991.1"/>
    <property type="molecule type" value="Genomic_DNA"/>
</dbReference>
<comment type="similarity">
    <text evidence="1">Belongs to the GPN-loop GTPase family.</text>
</comment>
<organism evidence="5 6">
    <name type="scientific">Archaeoglobus profundus (strain DSM 5631 / JCM 9629 / NBRC 100127 / Av18)</name>
    <dbReference type="NCBI Taxonomy" id="572546"/>
    <lineage>
        <taxon>Archaea</taxon>
        <taxon>Methanobacteriati</taxon>
        <taxon>Methanobacteriota</taxon>
        <taxon>Archaeoglobi</taxon>
        <taxon>Archaeoglobales</taxon>
        <taxon>Archaeoglobaceae</taxon>
        <taxon>Archaeoglobus</taxon>
    </lineage>
</organism>
<sequence>MNIVVVGPAGSGKSTFVKNFSEYLKEYNVKVVNLDPASDPIYRADRDIREFVRTEDVMKKFKLGINGALLKSIELSLEHIDELMLEGDYIIYDTPGQMELFLYSKHGLAMAERIAKNDWCVCIFIIDAEVASTPENFASIVAQNAVISLRLSMPTITVLNKCDVADFDLKEVTSKLGEVEGVLGEIVEKLIGLIEYTTMRFRIIKISALKCVGFENVLSAINEVFCSCGDLS</sequence>
<reference evidence="5 6" key="1">
    <citation type="journal article" date="2010" name="Stand. Genomic Sci.">
        <title>Complete genome sequence of Archaeoglobus profundus type strain (AV18).</title>
        <authorList>
            <person name="von Jan M."/>
            <person name="Lapidus A."/>
            <person name="Del Rio T.G."/>
            <person name="Copeland A."/>
            <person name="Tice H."/>
            <person name="Cheng J.F."/>
            <person name="Lucas S."/>
            <person name="Chen F."/>
            <person name="Nolan M."/>
            <person name="Goodwin L."/>
            <person name="Han C."/>
            <person name="Pitluck S."/>
            <person name="Liolios K."/>
            <person name="Ivanova N."/>
            <person name="Mavromatis K."/>
            <person name="Ovchinnikova G."/>
            <person name="Chertkov O."/>
            <person name="Pati A."/>
            <person name="Chen A."/>
            <person name="Palaniappan K."/>
            <person name="Land M."/>
            <person name="Hauser L."/>
            <person name="Chang Y.J."/>
            <person name="Jeffries C.D."/>
            <person name="Saunders E."/>
            <person name="Brettin T."/>
            <person name="Detter J.C."/>
            <person name="Chain P."/>
            <person name="Eichinger K."/>
            <person name="Huber H."/>
            <person name="Spring S."/>
            <person name="Rohde M."/>
            <person name="Goker M."/>
            <person name="Wirth R."/>
            <person name="Woyke T."/>
            <person name="Bristow J."/>
            <person name="Eisen J.A."/>
            <person name="Markowitz V."/>
            <person name="Hugenholtz P."/>
            <person name="Kyrpides N.C."/>
            <person name="Klenk H.P."/>
        </authorList>
    </citation>
    <scope>NUCLEOTIDE SEQUENCE [LARGE SCALE GENOMIC DNA]</scope>
    <source>
        <strain evidence="6">DSM 5631 / JCM 9629 / NBRC 100127 / Av18</strain>
    </source>
</reference>
<dbReference type="PaxDb" id="572546-Arcpr_0930"/>
<proteinExistence type="inferred from homology"/>
<evidence type="ECO:0000313" key="5">
    <source>
        <dbReference type="EMBL" id="ADB57991.1"/>
    </source>
</evidence>
<dbReference type="KEGG" id="apo:Arcpr_0930"/>
<protein>
    <recommendedName>
        <fullName evidence="7">GTPase</fullName>
    </recommendedName>
</protein>
<evidence type="ECO:0000313" key="6">
    <source>
        <dbReference type="Proteomes" id="UP000001901"/>
    </source>
</evidence>
<dbReference type="OrthoDB" id="31092at2157"/>
<dbReference type="InterPro" id="IPR027417">
    <property type="entry name" value="P-loop_NTPase"/>
</dbReference>
<dbReference type="InterPro" id="IPR004130">
    <property type="entry name" value="Gpn"/>
</dbReference>
<dbReference type="Proteomes" id="UP000001901">
    <property type="component" value="Chromosome"/>
</dbReference>
<keyword evidence="6" id="KW-1185">Reference proteome</keyword>
<dbReference type="Pfam" id="PF03029">
    <property type="entry name" value="ATP_bind_1"/>
    <property type="match status" value="1"/>
</dbReference>
<dbReference type="Gene3D" id="3.40.50.300">
    <property type="entry name" value="P-loop containing nucleotide triphosphate hydrolases"/>
    <property type="match status" value="1"/>
</dbReference>
<dbReference type="HOGENOM" id="CLU_037460_3_0_2"/>
<keyword evidence="3" id="KW-0378">Hydrolase</keyword>
<dbReference type="GeneID" id="8739596"/>
<dbReference type="RefSeq" id="WP_012940327.1">
    <property type="nucleotide sequence ID" value="NC_013741.1"/>
</dbReference>
<dbReference type="SUPFAM" id="SSF52540">
    <property type="entry name" value="P-loop containing nucleoside triphosphate hydrolases"/>
    <property type="match status" value="1"/>
</dbReference>
<gene>
    <name evidence="5" type="ordered locus">Arcpr_0930</name>
</gene>
<dbReference type="STRING" id="572546.Arcpr_0930"/>
<evidence type="ECO:0000256" key="1">
    <source>
        <dbReference type="ARBA" id="ARBA00005290"/>
    </source>
</evidence>
<accession>D2RI66</accession>